<gene>
    <name evidence="1" type="ORF">phiP43_258</name>
</gene>
<accession>A0A2I6PFY2</accession>
<dbReference type="InterPro" id="IPR056952">
    <property type="entry name" value="T4_Cef"/>
</dbReference>
<organism evidence="1 2">
    <name type="scientific">Proteus phage phiP4-3</name>
    <dbReference type="NCBI Taxonomy" id="2065203"/>
    <lineage>
        <taxon>Viruses</taxon>
        <taxon>Duplodnaviria</taxon>
        <taxon>Heunggongvirae</taxon>
        <taxon>Uroviricota</taxon>
        <taxon>Caudoviricetes</taxon>
        <taxon>Pantevenvirales</taxon>
        <taxon>Straboviridae</taxon>
        <taxon>Bragavirus</taxon>
        <taxon>Bragavirus p43</taxon>
    </lineage>
</organism>
<proteinExistence type="predicted"/>
<evidence type="ECO:0000313" key="2">
    <source>
        <dbReference type="Proteomes" id="UP000240538"/>
    </source>
</evidence>
<evidence type="ECO:0000313" key="1">
    <source>
        <dbReference type="EMBL" id="AUM58616.1"/>
    </source>
</evidence>
<dbReference type="Proteomes" id="UP000240538">
    <property type="component" value="Segment"/>
</dbReference>
<dbReference type="Pfam" id="PF24050">
    <property type="entry name" value="T4_Cef"/>
    <property type="match status" value="1"/>
</dbReference>
<reference evidence="1 2" key="1">
    <citation type="submission" date="2017-12" db="EMBL/GenBank/DDBJ databases">
        <title>Complete genome sequence and characterization of bacteriophage phiP4-3 infecting Proteus pennea.</title>
        <authorList>
            <person name="He Y."/>
            <person name="Yang H."/>
        </authorList>
    </citation>
    <scope>NUCLEOTIDE SEQUENCE [LARGE SCALE GENOMIC DNA]</scope>
</reference>
<name>A0A2I6PFY2_9CAUD</name>
<protein>
    <submittedName>
        <fullName evidence="1">Cef protein</fullName>
    </submittedName>
</protein>
<dbReference type="EMBL" id="MG696114">
    <property type="protein sequence ID" value="AUM58616.1"/>
    <property type="molecule type" value="Genomic_DNA"/>
</dbReference>
<keyword evidence="2" id="KW-1185">Reference proteome</keyword>
<sequence length="71" mass="8272">MKIEISRDQFEDVLYSNTMSVTQKESCVSHMIHLTNLYVFENNKVVEVYTRVISSTGTDAKTEFFFENLRG</sequence>